<evidence type="ECO:0000259" key="1">
    <source>
        <dbReference type="Pfam" id="PF06850"/>
    </source>
</evidence>
<dbReference type="Proteomes" id="UP000052268">
    <property type="component" value="Unassembled WGS sequence"/>
</dbReference>
<proteinExistence type="predicted"/>
<name>A0A0J7YAP8_9SPHN</name>
<dbReference type="EMBL" id="JACU01000001">
    <property type="protein sequence ID" value="KMS60403.1"/>
    <property type="molecule type" value="Genomic_DNA"/>
</dbReference>
<feature type="domain" description="PHB de-polymerase C-terminal" evidence="1">
    <location>
        <begin position="209"/>
        <end position="408"/>
    </location>
</feature>
<dbReference type="PATRIC" id="fig|1114963.3.peg.317"/>
<dbReference type="InterPro" id="IPR009656">
    <property type="entry name" value="PHB_depo_C"/>
</dbReference>
<dbReference type="Pfam" id="PF06850">
    <property type="entry name" value="PHB_depo_C"/>
    <property type="match status" value="1"/>
</dbReference>
<dbReference type="PANTHER" id="PTHR36837">
    <property type="entry name" value="POLY(3-HYDROXYALKANOATE) POLYMERASE SUBUNIT PHAC"/>
    <property type="match status" value="1"/>
</dbReference>
<reference evidence="2 3" key="1">
    <citation type="journal article" date="2015" name="G3 (Bethesda)">
        <title>Insights into Ongoing Evolution of the Hexachlorocyclohexane Catabolic Pathway from Comparative Genomics of Ten Sphingomonadaceae Strains.</title>
        <authorList>
            <person name="Pearce S.L."/>
            <person name="Oakeshott J.G."/>
            <person name="Pandey G."/>
        </authorList>
    </citation>
    <scope>NUCLEOTIDE SEQUENCE [LARGE SCALE GENOMIC DNA]</scope>
    <source>
        <strain evidence="2 3">LL02</strain>
    </source>
</reference>
<protein>
    <submittedName>
        <fullName evidence="2">Poly(3-hydroxybutyrate) depolymerase</fullName>
    </submittedName>
</protein>
<dbReference type="SUPFAM" id="SSF53474">
    <property type="entry name" value="alpha/beta-Hydrolases"/>
    <property type="match status" value="1"/>
</dbReference>
<dbReference type="AlphaFoldDB" id="A0A0J7YAP8"/>
<dbReference type="InterPro" id="IPR051321">
    <property type="entry name" value="PHA/PHB_synthase"/>
</dbReference>
<dbReference type="InterPro" id="IPR010915">
    <property type="entry name" value="PHB_depoly_PhaZ"/>
</dbReference>
<evidence type="ECO:0000313" key="3">
    <source>
        <dbReference type="Proteomes" id="UP000052268"/>
    </source>
</evidence>
<dbReference type="InterPro" id="IPR029058">
    <property type="entry name" value="AB_hydrolase_fold"/>
</dbReference>
<dbReference type="NCBIfam" id="TIGR01849">
    <property type="entry name" value="PHB_depoly_PhaZ"/>
    <property type="match status" value="1"/>
</dbReference>
<accession>A0A0J7YAP8</accession>
<gene>
    <name evidence="2" type="ORF">V474_01600</name>
</gene>
<dbReference type="PIRSF" id="PIRSF020818">
    <property type="entry name" value="PHB_depoly_PhaZ"/>
    <property type="match status" value="1"/>
</dbReference>
<dbReference type="PANTHER" id="PTHR36837:SF4">
    <property type="entry name" value="BLR0908 PROTEIN"/>
    <property type="match status" value="1"/>
</dbReference>
<sequence>MLYQAYQAYCDTLAPARFAARTATGIRDKFLGRAEKMPFARRLFALAETFEKAAVTHARPPYAIGQVLSGNTMTQVVEEVALSLPFGDMLHFAKPEVSVPQPKVLVVAPLSGHFATLLRGTVETLLRDHDVYITDWKNARDVPLSAGEFGLDDYIDYVIRFLQELGDPAEKRGAHVLAVCQPCVPVLAAVALMAQDDDPCQPRTMSLLGGPVDVRESPTVVNDLANAQTFEWFEKNLIHTVPWRYKGGGRKVYPGFIQLSAFMSMNSGRHYAQFRKLYQHIADREQAEVDKIEHFYDEYLAVLDLTSEFYLETIDKVFQQALLAKGELTHRDRKVDCSAIRKTALLTVEGERDDICAVGQTAAAHLLCTSLRPHLKRHHLQPGVGHYGVFSGSKWEREVYPQVRNMILAMA</sequence>
<dbReference type="OrthoDB" id="9774318at2"/>
<keyword evidence="3" id="KW-1185">Reference proteome</keyword>
<comment type="caution">
    <text evidence="2">The sequence shown here is derived from an EMBL/GenBank/DDBJ whole genome shotgun (WGS) entry which is preliminary data.</text>
</comment>
<organism evidence="2 3">
    <name type="scientific">Novosphingobium barchaimii LL02</name>
    <dbReference type="NCBI Taxonomy" id="1114963"/>
    <lineage>
        <taxon>Bacteria</taxon>
        <taxon>Pseudomonadati</taxon>
        <taxon>Pseudomonadota</taxon>
        <taxon>Alphaproteobacteria</taxon>
        <taxon>Sphingomonadales</taxon>
        <taxon>Sphingomonadaceae</taxon>
        <taxon>Novosphingobium</taxon>
    </lineage>
</organism>
<dbReference type="RefSeq" id="WP_059149810.1">
    <property type="nucleotide sequence ID" value="NZ_KQ130452.1"/>
</dbReference>
<evidence type="ECO:0000313" key="2">
    <source>
        <dbReference type="EMBL" id="KMS60403.1"/>
    </source>
</evidence>